<gene>
    <name evidence="3" type="ORF">RF11_06273</name>
</gene>
<organism evidence="3 4">
    <name type="scientific">Thelohanellus kitauei</name>
    <name type="common">Myxosporean</name>
    <dbReference type="NCBI Taxonomy" id="669202"/>
    <lineage>
        <taxon>Eukaryota</taxon>
        <taxon>Metazoa</taxon>
        <taxon>Cnidaria</taxon>
        <taxon>Myxozoa</taxon>
        <taxon>Myxosporea</taxon>
        <taxon>Bivalvulida</taxon>
        <taxon>Platysporina</taxon>
        <taxon>Myxobolidae</taxon>
        <taxon>Thelohanellus</taxon>
    </lineage>
</organism>
<dbReference type="PANTHER" id="PTHR12611:SF0">
    <property type="entry name" value="PURINE-RICH BINDING PROTEIN-ALPHA, ISOFORM B"/>
    <property type="match status" value="1"/>
</dbReference>
<dbReference type="GO" id="GO:0000977">
    <property type="term" value="F:RNA polymerase II transcription regulatory region sequence-specific DNA binding"/>
    <property type="evidence" value="ECO:0007669"/>
    <property type="project" value="InterPro"/>
</dbReference>
<comment type="caution">
    <text evidence="3">The sequence shown here is derived from an EMBL/GenBank/DDBJ whole genome shotgun (WGS) entry which is preliminary data.</text>
</comment>
<dbReference type="GO" id="GO:0000981">
    <property type="term" value="F:DNA-binding transcription factor activity, RNA polymerase II-specific"/>
    <property type="evidence" value="ECO:0007669"/>
    <property type="project" value="TreeGrafter"/>
</dbReference>
<keyword evidence="4" id="KW-1185">Reference proteome</keyword>
<dbReference type="GO" id="GO:0032422">
    <property type="term" value="F:purine-rich negative regulatory element binding"/>
    <property type="evidence" value="ECO:0007669"/>
    <property type="project" value="InterPro"/>
</dbReference>
<reference evidence="3 4" key="1">
    <citation type="journal article" date="2014" name="Genome Biol. Evol.">
        <title>The genome of the myxosporean Thelohanellus kitauei shows adaptations to nutrient acquisition within its fish host.</title>
        <authorList>
            <person name="Yang Y."/>
            <person name="Xiong J."/>
            <person name="Zhou Z."/>
            <person name="Huo F."/>
            <person name="Miao W."/>
            <person name="Ran C."/>
            <person name="Liu Y."/>
            <person name="Zhang J."/>
            <person name="Feng J."/>
            <person name="Wang M."/>
            <person name="Wang M."/>
            <person name="Wang L."/>
            <person name="Yao B."/>
        </authorList>
    </citation>
    <scope>NUCLEOTIDE SEQUENCE [LARGE SCALE GENOMIC DNA]</scope>
    <source>
        <strain evidence="3">Wuqing</strain>
    </source>
</reference>
<dbReference type="InterPro" id="IPR006628">
    <property type="entry name" value="PUR-bd_fam"/>
</dbReference>
<sequence length="293" mass="33588">MSEATHVSQAVNMTQKSKTVDLSIKEVSIPGIRSFNLIMKENEQSRHFVIKDMKESTRDIRIIVPMDHGQKFLDKLILVVKFGVEYLSKHPSQRARRDSDRVFTENMYTEAGRKYYFDVYNNNGDLHLRLTYKYDGRRDSIFIDSECLIAFVEIISNFNKEYPSITDVLLWKDLVITPQAIHPPTIQPTGVAVPSNVNLPPSVKESTERKNRHALKVCSDPAPCSIEHNGKKYHFEIVEGDNIFLRMTEMIGEIKKTKIHIPIESVKLFGDSLGDMIDKFSKVRLTEEKAPAS</sequence>
<dbReference type="Pfam" id="PF04845">
    <property type="entry name" value="PurA"/>
    <property type="match status" value="1"/>
</dbReference>
<dbReference type="Gene3D" id="3.30.2450.30">
    <property type="match status" value="2"/>
</dbReference>
<evidence type="ECO:0000313" key="4">
    <source>
        <dbReference type="Proteomes" id="UP000031668"/>
    </source>
</evidence>
<protein>
    <submittedName>
        <fullName evidence="3">Uncharacterized protein</fullName>
    </submittedName>
</protein>
<dbReference type="GO" id="GO:0005634">
    <property type="term" value="C:nucleus"/>
    <property type="evidence" value="ECO:0007669"/>
    <property type="project" value="TreeGrafter"/>
</dbReference>
<comment type="similarity">
    <text evidence="1">Belongs to the PUR DNA-binding protein family.</text>
</comment>
<dbReference type="EMBL" id="JWZT01004924">
    <property type="protein sequence ID" value="KII62613.1"/>
    <property type="molecule type" value="Genomic_DNA"/>
</dbReference>
<name>A0A0C2IBB8_THEKT</name>
<accession>A0A0C2IBB8</accession>
<evidence type="ECO:0000256" key="2">
    <source>
        <dbReference type="ARBA" id="ARBA00023125"/>
    </source>
</evidence>
<evidence type="ECO:0000256" key="1">
    <source>
        <dbReference type="ARBA" id="ARBA00009251"/>
    </source>
</evidence>
<evidence type="ECO:0000313" key="3">
    <source>
        <dbReference type="EMBL" id="KII62613.1"/>
    </source>
</evidence>
<dbReference type="AlphaFoldDB" id="A0A0C2IBB8"/>
<dbReference type="PANTHER" id="PTHR12611">
    <property type="entry name" value="PUR-TRANSCRIPTIONAL ACTIVATOR"/>
    <property type="match status" value="1"/>
</dbReference>
<proteinExistence type="inferred from homology"/>
<keyword evidence="2" id="KW-0238">DNA-binding</keyword>
<dbReference type="Proteomes" id="UP000031668">
    <property type="component" value="Unassembled WGS sequence"/>
</dbReference>